<keyword evidence="5" id="KW-0378">Hydrolase</keyword>
<keyword evidence="7" id="KW-1015">Disulfide bond</keyword>
<evidence type="ECO:0000256" key="2">
    <source>
        <dbReference type="ARBA" id="ARBA00007664"/>
    </source>
</evidence>
<keyword evidence="10" id="KW-1205">Fibrinolytic toxin</keyword>
<dbReference type="InterPro" id="IPR009003">
    <property type="entry name" value="Peptidase_S1_PA"/>
</dbReference>
<comment type="function">
    <text evidence="9">Fibrinolytic activity; shows preferential cleavage of Arg-Gly bonds in all three fibrinogen chains. Contact with the caterpillars causes severe bleeding, due the anticoagulant effect of the protein.</text>
</comment>
<evidence type="ECO:0000313" key="14">
    <source>
        <dbReference type="Proteomes" id="UP000005204"/>
    </source>
</evidence>
<dbReference type="PROSITE" id="PS50240">
    <property type="entry name" value="TRYPSIN_DOM"/>
    <property type="match status" value="1"/>
</dbReference>
<evidence type="ECO:0000256" key="9">
    <source>
        <dbReference type="ARBA" id="ARBA00055534"/>
    </source>
</evidence>
<dbReference type="CDD" id="cd00190">
    <property type="entry name" value="Tryp_SPc"/>
    <property type="match status" value="1"/>
</dbReference>
<proteinExistence type="inferred from homology"/>
<dbReference type="Proteomes" id="UP000005204">
    <property type="component" value="Unassembled WGS sequence"/>
</dbReference>
<comment type="similarity">
    <text evidence="2">Belongs to the peptidase S1 family.</text>
</comment>
<dbReference type="GO" id="GO:0006508">
    <property type="term" value="P:proteolysis"/>
    <property type="evidence" value="ECO:0007669"/>
    <property type="project" value="UniProtKB-KW"/>
</dbReference>
<keyword evidence="6" id="KW-0720">Serine protease</keyword>
<dbReference type="GO" id="GO:0005576">
    <property type="term" value="C:extracellular region"/>
    <property type="evidence" value="ECO:0007669"/>
    <property type="project" value="UniProtKB-SubCell"/>
</dbReference>
<evidence type="ECO:0000256" key="3">
    <source>
        <dbReference type="ARBA" id="ARBA00022656"/>
    </source>
</evidence>
<dbReference type="Pfam" id="PF00089">
    <property type="entry name" value="Trypsin"/>
    <property type="match status" value="2"/>
</dbReference>
<evidence type="ECO:0000256" key="5">
    <source>
        <dbReference type="ARBA" id="ARBA00022801"/>
    </source>
</evidence>
<evidence type="ECO:0000256" key="7">
    <source>
        <dbReference type="ARBA" id="ARBA00023157"/>
    </source>
</evidence>
<dbReference type="Gene3D" id="2.40.10.10">
    <property type="entry name" value="Trypsin-like serine proteases"/>
    <property type="match status" value="2"/>
</dbReference>
<dbReference type="EnsemblMetazoa" id="XM_038015013.1">
    <property type="protein sequence ID" value="XP_037870941.1"/>
    <property type="gene ID" value="LOC119629360"/>
</dbReference>
<feature type="signal peptide" evidence="11">
    <location>
        <begin position="1"/>
        <end position="18"/>
    </location>
</feature>
<sequence length="229" mass="24432">MITLNIIIVLLVMTSASAVKVGTFDLSRLVLNEELDEDESLLVDTADSRIVGGHETTIEDHPYQVSFIVNNSYFCGGIILSQDWIMTAAHCAQNVDPTTVVLRAGSTFRKNGTIIPIALVASHPEYDDPAFDKDVAVMKTVKPMEFGETMQPVALPALGAKLEPNSEIVVSGWGRTVGDSGGAAVQNGTVMGIVSFGRGCGQPLSPSVFAATYSPANWNFIKETTGLLQ</sequence>
<organism evidence="13 14">
    <name type="scientific">Bombyx mori</name>
    <name type="common">Silk moth</name>
    <dbReference type="NCBI Taxonomy" id="7091"/>
    <lineage>
        <taxon>Eukaryota</taxon>
        <taxon>Metazoa</taxon>
        <taxon>Ecdysozoa</taxon>
        <taxon>Arthropoda</taxon>
        <taxon>Hexapoda</taxon>
        <taxon>Insecta</taxon>
        <taxon>Pterygota</taxon>
        <taxon>Neoptera</taxon>
        <taxon>Endopterygota</taxon>
        <taxon>Lepidoptera</taxon>
        <taxon>Glossata</taxon>
        <taxon>Ditrysia</taxon>
        <taxon>Bombycoidea</taxon>
        <taxon>Bombycidae</taxon>
        <taxon>Bombycinae</taxon>
        <taxon>Bombyx</taxon>
    </lineage>
</organism>
<evidence type="ECO:0000256" key="8">
    <source>
        <dbReference type="ARBA" id="ARBA00023240"/>
    </source>
</evidence>
<keyword evidence="3" id="KW-0800">Toxin</keyword>
<evidence type="ECO:0000256" key="6">
    <source>
        <dbReference type="ARBA" id="ARBA00022825"/>
    </source>
</evidence>
<reference evidence="14" key="1">
    <citation type="journal article" date="2008" name="Insect Biochem. Mol. Biol.">
        <title>The genome of a lepidopteran model insect, the silkworm Bombyx mori.</title>
        <authorList>
            <consortium name="International Silkworm Genome Consortium"/>
        </authorList>
    </citation>
    <scope>NUCLEOTIDE SEQUENCE [LARGE SCALE GENOMIC DNA]</scope>
    <source>
        <strain evidence="14">p50T</strain>
    </source>
</reference>
<dbReference type="GO" id="GO:0090729">
    <property type="term" value="F:toxin activity"/>
    <property type="evidence" value="ECO:0007669"/>
    <property type="project" value="UniProtKB-KW"/>
</dbReference>
<dbReference type="PANTHER" id="PTHR24276">
    <property type="entry name" value="POLYSERASE-RELATED"/>
    <property type="match status" value="1"/>
</dbReference>
<dbReference type="InterPro" id="IPR001314">
    <property type="entry name" value="Peptidase_S1A"/>
</dbReference>
<reference evidence="13" key="2">
    <citation type="submission" date="2022-06" db="UniProtKB">
        <authorList>
            <consortium name="EnsemblMetazoa"/>
        </authorList>
    </citation>
    <scope>IDENTIFICATION</scope>
    <source>
        <strain evidence="13">p50T (Dazao)</strain>
    </source>
</reference>
<evidence type="ECO:0000259" key="12">
    <source>
        <dbReference type="PROSITE" id="PS50240"/>
    </source>
</evidence>
<dbReference type="PRINTS" id="PR00722">
    <property type="entry name" value="CHYMOTRYPSIN"/>
</dbReference>
<evidence type="ECO:0000256" key="10">
    <source>
        <dbReference type="ARBA" id="ARBA00084094"/>
    </source>
</evidence>
<dbReference type="SUPFAM" id="SSF50494">
    <property type="entry name" value="Trypsin-like serine proteases"/>
    <property type="match status" value="1"/>
</dbReference>
<keyword evidence="11" id="KW-0732">Signal</keyword>
<feature type="domain" description="Peptidase S1" evidence="12">
    <location>
        <begin position="50"/>
        <end position="218"/>
    </location>
</feature>
<dbReference type="PANTHER" id="PTHR24276:SF91">
    <property type="entry name" value="AT26814P-RELATED"/>
    <property type="match status" value="1"/>
</dbReference>
<evidence type="ECO:0000256" key="1">
    <source>
        <dbReference type="ARBA" id="ARBA00004239"/>
    </source>
</evidence>
<feature type="chain" id="PRO_5035846758" description="Peptidase S1 domain-containing protein" evidence="11">
    <location>
        <begin position="19"/>
        <end position="229"/>
    </location>
</feature>
<keyword evidence="4" id="KW-0645">Protease</keyword>
<dbReference type="InterPro" id="IPR050430">
    <property type="entry name" value="Peptidase_S1"/>
</dbReference>
<accession>A0A8R2R3P6</accession>
<comment type="subcellular location">
    <subcellularLocation>
        <location evidence="1">Secreted</location>
        <location evidence="1">Extracellular space</location>
    </subcellularLocation>
</comment>
<evidence type="ECO:0000256" key="11">
    <source>
        <dbReference type="SAM" id="SignalP"/>
    </source>
</evidence>
<keyword evidence="14" id="KW-1185">Reference proteome</keyword>
<evidence type="ECO:0000256" key="4">
    <source>
        <dbReference type="ARBA" id="ARBA00022670"/>
    </source>
</evidence>
<name>A0A8R2R3P6_BOMMO</name>
<dbReference type="GO" id="GO:0004252">
    <property type="term" value="F:serine-type endopeptidase activity"/>
    <property type="evidence" value="ECO:0007669"/>
    <property type="project" value="InterPro"/>
</dbReference>
<dbReference type="PROSITE" id="PS00134">
    <property type="entry name" value="TRYPSIN_HIS"/>
    <property type="match status" value="1"/>
</dbReference>
<dbReference type="InterPro" id="IPR043504">
    <property type="entry name" value="Peptidase_S1_PA_chymotrypsin"/>
</dbReference>
<keyword evidence="8" id="KW-1199">Hemostasis impairing toxin</keyword>
<dbReference type="SMART" id="SM00020">
    <property type="entry name" value="Tryp_SPc"/>
    <property type="match status" value="1"/>
</dbReference>
<dbReference type="InterPro" id="IPR018114">
    <property type="entry name" value="TRYPSIN_HIS"/>
</dbReference>
<protein>
    <recommendedName>
        <fullName evidence="12">Peptidase S1 domain-containing protein</fullName>
    </recommendedName>
</protein>
<evidence type="ECO:0000313" key="13">
    <source>
        <dbReference type="EnsemblMetazoa" id="XP_037870941.1"/>
    </source>
</evidence>
<dbReference type="FunFam" id="2.40.10.10:FF:000068">
    <property type="entry name" value="transmembrane protease serine 2"/>
    <property type="match status" value="1"/>
</dbReference>
<dbReference type="InterPro" id="IPR001254">
    <property type="entry name" value="Trypsin_dom"/>
</dbReference>
<dbReference type="AlphaFoldDB" id="A0A8R2R3P6"/>